<comment type="caution">
    <text evidence="2">The sequence shown here is derived from an EMBL/GenBank/DDBJ whole genome shotgun (WGS) entry which is preliminary data.</text>
</comment>
<feature type="region of interest" description="Disordered" evidence="1">
    <location>
        <begin position="110"/>
        <end position="129"/>
    </location>
</feature>
<sequence length="223" mass="25303">MLFSLTDAMRRTRLAQTSTTRCISYACKTKSKEETHWQRPPDPTTSSFGIDVFMVLVASALTMFERPLDLSQNFPRTLAGEPSPKGQDLLDLSNGRAVVIGMDINHFSTTDHDTKLKGNGSPSPASGRQSAAMLSNQLVLFSILVCGLFVTAAPEKRFNCNNYELEKRGEQPERRFYYNNYEAQKRNEQPAERRFYYNHYDMEKRGDEAEERLVDDVPESVAA</sequence>
<protein>
    <submittedName>
        <fullName evidence="2">Uncharacterized protein</fullName>
    </submittedName>
</protein>
<dbReference type="AlphaFoldDB" id="A0A8H7DRP1"/>
<accession>A0A8H7DRP1</accession>
<proteinExistence type="predicted"/>
<name>A0A8H7DRP1_PLEOS</name>
<dbReference type="Proteomes" id="UP000623687">
    <property type="component" value="Unassembled WGS sequence"/>
</dbReference>
<reference evidence="2" key="1">
    <citation type="submission" date="2019-07" db="EMBL/GenBank/DDBJ databases">
        <authorList>
            <person name="Palmer J.M."/>
        </authorList>
    </citation>
    <scope>NUCLEOTIDE SEQUENCE</scope>
    <source>
        <strain evidence="2">PC9</strain>
    </source>
</reference>
<dbReference type="RefSeq" id="XP_036632198.1">
    <property type="nucleotide sequence ID" value="XM_036776179.1"/>
</dbReference>
<dbReference type="VEuPathDB" id="FungiDB:PC9H_006635"/>
<keyword evidence="3" id="KW-1185">Reference proteome</keyword>
<evidence type="ECO:0000313" key="2">
    <source>
        <dbReference type="EMBL" id="KAF7430920.1"/>
    </source>
</evidence>
<organism evidence="2 3">
    <name type="scientific">Pleurotus ostreatus</name>
    <name type="common">Oyster mushroom</name>
    <name type="synonym">White-rot fungus</name>
    <dbReference type="NCBI Taxonomy" id="5322"/>
    <lineage>
        <taxon>Eukaryota</taxon>
        <taxon>Fungi</taxon>
        <taxon>Dikarya</taxon>
        <taxon>Basidiomycota</taxon>
        <taxon>Agaricomycotina</taxon>
        <taxon>Agaricomycetes</taxon>
        <taxon>Agaricomycetidae</taxon>
        <taxon>Agaricales</taxon>
        <taxon>Pleurotineae</taxon>
        <taxon>Pleurotaceae</taxon>
        <taxon>Pleurotus</taxon>
    </lineage>
</organism>
<dbReference type="GeneID" id="59376453"/>
<dbReference type="EMBL" id="JACETU010000004">
    <property type="protein sequence ID" value="KAF7430920.1"/>
    <property type="molecule type" value="Genomic_DNA"/>
</dbReference>
<feature type="compositionally biased region" description="Polar residues" evidence="1">
    <location>
        <begin position="120"/>
        <end position="129"/>
    </location>
</feature>
<gene>
    <name evidence="2" type="ORF">PC9H_006635</name>
</gene>
<evidence type="ECO:0000256" key="1">
    <source>
        <dbReference type="SAM" id="MobiDB-lite"/>
    </source>
</evidence>
<evidence type="ECO:0000313" key="3">
    <source>
        <dbReference type="Proteomes" id="UP000623687"/>
    </source>
</evidence>